<organism evidence="2 3">
    <name type="scientific">Patiria miniata</name>
    <name type="common">Bat star</name>
    <name type="synonym">Asterina miniata</name>
    <dbReference type="NCBI Taxonomy" id="46514"/>
    <lineage>
        <taxon>Eukaryota</taxon>
        <taxon>Metazoa</taxon>
        <taxon>Echinodermata</taxon>
        <taxon>Eleutherozoa</taxon>
        <taxon>Asterozoa</taxon>
        <taxon>Asteroidea</taxon>
        <taxon>Valvatacea</taxon>
        <taxon>Valvatida</taxon>
        <taxon>Asterinidae</taxon>
        <taxon>Patiria</taxon>
    </lineage>
</organism>
<dbReference type="Gene3D" id="3.30.160.60">
    <property type="entry name" value="Classic Zinc Finger"/>
    <property type="match status" value="1"/>
</dbReference>
<dbReference type="SMART" id="SM00355">
    <property type="entry name" value="ZnF_C2H2"/>
    <property type="match status" value="2"/>
</dbReference>
<dbReference type="RefSeq" id="XP_038065728.1">
    <property type="nucleotide sequence ID" value="XM_038209800.1"/>
</dbReference>
<keyword evidence="3" id="KW-1185">Reference proteome</keyword>
<sequence length="725" mass="83146">MENVHSCAMCPFFSASLKELVKHLVKCHRNAPRFIVHCSVVGCGASFKNYGSFKSHVSRKHDNIDIEVCTTQRENDVGTEDFEDPMENAEDEFESTHDHAASYYMLKLKSMCYMSESGLNEVQMSTEYLVNQKLDELKAKLCETNKLTQEEIDGLVGCKQPIFHGLNSTYLLKKSWKKRFNLIEPEKIKLGEIYKNKQGIHNSAKRSLYRVEKVDVYGCYVPIIGSLQALLKCPSVSKHIMTHTVTDFGSDLMEDVFDGLYFQSDPYLQQNPQALAFALYSDDFELANPIGSHRKTHKLTAFYYVLLNIPPHLRTKLEAIQLVAMAKTADLKTYGFGKILENCKKCFQQLYDGVVMTTVSPTGANQRTQIKGKLAFVLGDTPAAQLMGGFKEGVGKAYKPCRTCEVTHEELENNSIIIPSPLRDENEHLERCENLTSEMTRQARKYWSKMYGVTRRSEFLDVPEFKATKCILQDPMHVLLEGIIPMETKLLLVHCVEMKFFTIAKLNAIIRSFEYTREEKKDQPVEISRDNVQSDSKLQQTAQSMKNLLVLLPFMIGNFIPETDEKWINYLRLIQITLLTFSSVASTRTVNTLKLLIATHHSAFRRLYPERPITPKMHYLSHIPKQICDFGPARNHSCMRLEGKHGECKDKKYRNFKAIHKSVTVQHQYKMCLQQFNADGSASHAYLSEDDIVKEGHTCSIADREFRHSMIQREYGDSEDCCQHW</sequence>
<dbReference type="Proteomes" id="UP000887568">
    <property type="component" value="Unplaced"/>
</dbReference>
<dbReference type="GeneID" id="119735861"/>
<protein>
    <recommendedName>
        <fullName evidence="1">C2H2-type domain-containing protein</fullName>
    </recommendedName>
</protein>
<evidence type="ECO:0000313" key="3">
    <source>
        <dbReference type="Proteomes" id="UP000887568"/>
    </source>
</evidence>
<accession>A0A914AQ19</accession>
<reference evidence="2" key="1">
    <citation type="submission" date="2022-11" db="UniProtKB">
        <authorList>
            <consortium name="EnsemblMetazoa"/>
        </authorList>
    </citation>
    <scope>IDENTIFICATION</scope>
</reference>
<dbReference type="PROSITE" id="PS00028">
    <property type="entry name" value="ZINC_FINGER_C2H2_1"/>
    <property type="match status" value="1"/>
</dbReference>
<dbReference type="PANTHER" id="PTHR46579">
    <property type="entry name" value="F5/8 TYPE C DOMAIN-CONTAINING PROTEIN-RELATED"/>
    <property type="match status" value="1"/>
</dbReference>
<dbReference type="EnsemblMetazoa" id="XM_038209800.1">
    <property type="protein sequence ID" value="XP_038065728.1"/>
    <property type="gene ID" value="LOC119735861"/>
</dbReference>
<dbReference type="AlphaFoldDB" id="A0A914AQ19"/>
<evidence type="ECO:0000313" key="2">
    <source>
        <dbReference type="EnsemblMetazoa" id="XP_038065728.1"/>
    </source>
</evidence>
<proteinExistence type="predicted"/>
<name>A0A914AQ19_PATMI</name>
<dbReference type="OrthoDB" id="10034966at2759"/>
<evidence type="ECO:0000259" key="1">
    <source>
        <dbReference type="PROSITE" id="PS00028"/>
    </source>
</evidence>
<feature type="domain" description="C2H2-type" evidence="1">
    <location>
        <begin position="38"/>
        <end position="61"/>
    </location>
</feature>
<dbReference type="PANTHER" id="PTHR46579:SF1">
    <property type="entry name" value="F5_8 TYPE C DOMAIN-CONTAINING PROTEIN"/>
    <property type="match status" value="1"/>
</dbReference>
<dbReference type="InterPro" id="IPR013087">
    <property type="entry name" value="Znf_C2H2_type"/>
</dbReference>
<dbReference type="OMA" id="HETHIEG"/>